<feature type="transmembrane region" description="Helical" evidence="3">
    <location>
        <begin position="511"/>
        <end position="542"/>
    </location>
</feature>
<feature type="compositionally biased region" description="Low complexity" evidence="2">
    <location>
        <begin position="43"/>
        <end position="55"/>
    </location>
</feature>
<keyword evidence="3" id="KW-0812">Transmembrane</keyword>
<gene>
    <name evidence="5" type="ORF">RM704_10645</name>
</gene>
<dbReference type="Proteomes" id="UP001180737">
    <property type="component" value="Unassembled WGS sequence"/>
</dbReference>
<keyword evidence="3" id="KW-1133">Transmembrane helix</keyword>
<dbReference type="RefSeq" id="WP_052146369.1">
    <property type="nucleotide sequence ID" value="NZ_JAVRFJ010000007.1"/>
</dbReference>
<feature type="coiled-coil region" evidence="1">
    <location>
        <begin position="789"/>
        <end position="816"/>
    </location>
</feature>
<name>A0ABU2YUC4_9ACTN</name>
<dbReference type="EMBL" id="JAVRFJ010000007">
    <property type="protein sequence ID" value="MDT0567923.1"/>
    <property type="molecule type" value="Genomic_DNA"/>
</dbReference>
<feature type="region of interest" description="Disordered" evidence="2">
    <location>
        <begin position="29"/>
        <end position="55"/>
    </location>
</feature>
<evidence type="ECO:0000313" key="5">
    <source>
        <dbReference type="EMBL" id="MDT0567923.1"/>
    </source>
</evidence>
<evidence type="ECO:0000256" key="2">
    <source>
        <dbReference type="SAM" id="MobiDB-lite"/>
    </source>
</evidence>
<keyword evidence="1" id="KW-0175">Coiled coil</keyword>
<sequence length="1060" mass="109438">MALTVGELNAIVSIDDRAVDPALRRTENALRTSGQRMGDDAEQAGQQAGEQLGEGVVRGADGRLRNARGRFIAAGRQAGDAVGDGLSAGTADGADQAVEETGSRLSRLKEVAGGAAVAAGAAAGALLIAAMGEALDQSRIVGRLGAQLGKTPAEAQRYGKIAGELYANAITEDFQGAADAIRVTMASGLLPPDATNAQIASISTKVSDLANTFELDLGQAANAVGQMMKTGLAKDGGEAIDIIAKGVVGLGPRADDVADTFNEYSTIFRAMGLDGQTAMGLIRQGMLAGARDTDVVADSIKEFTIEAVAGGERVRGGFKSLNLSADDMVKKFAAGGPTAAKAFDTVLDKLRAIEDPAERNAVAIELFGTKAEDMGAALFALDPSKAVSDLGKVGGAADKMGNALRDNAGAKVEAFKRGIQQNVVEFLGGEVIPALSKAKGVVTREFGSMWAEAGKGGGDAADRIANFAVTLGQKIGRKIAEQAPKVIEGLMSLGGRAADYIAANPEKVLKLGLITAAIITAIVALPLLVGAALSAAVALMMIGFAKQLITKTEENLPKWWQAFTNWVSNKAGQAGSLFNVVGVAIGTWFGGLWSRYVSGPVSRQWNSWMGSVRALPGRSVSALSALGGNLASTSSRAWQRFKDGAVSKGSEFLSWAGGLPGRTVSAVGDLGSLLVSKGADVVRGLWTGISSMTGWLKGQISSWAASALPGPIADALGISSPSKVTAEQGRWIARGLIVGLTGSEKQVKAASGKLADIIADALKPGKKRSRALGTLSAGTKQLLALARQEEQVAARLKKASTNLSNLIKERDKLAADVKKGVLDAANITQGTGPATADGILIRLQRDRAQAEAFAKNLAALQKKGVRADLLAQIAQAGVEQGSAVAAGLAAATPEQIKKINAEQAALVKVAGKAGNTAADAMYGAGIAAGQGLVKGLQAQQKAIERQMLRIAKSMSKAIRKELGIKSPSRVMARIGRFIPAGLSKGIDSGRRAVDRSMAGLVDTPTPRQLDLAAARGTAGGPSRVYSPSTTYNLTQREMTLRDLEALQRRQDALTRVGRPR</sequence>
<evidence type="ECO:0000259" key="4">
    <source>
        <dbReference type="Pfam" id="PF10145"/>
    </source>
</evidence>
<proteinExistence type="predicted"/>
<comment type="caution">
    <text evidence="5">The sequence shown here is derived from an EMBL/GenBank/DDBJ whole genome shotgun (WGS) entry which is preliminary data.</text>
</comment>
<keyword evidence="3" id="KW-0472">Membrane</keyword>
<dbReference type="InterPro" id="IPR010090">
    <property type="entry name" value="Phage_tape_meas"/>
</dbReference>
<feature type="domain" description="Phage tail tape measure protein" evidence="4">
    <location>
        <begin position="175"/>
        <end position="368"/>
    </location>
</feature>
<accession>A0ABU2YUC4</accession>
<dbReference type="Pfam" id="PF10145">
    <property type="entry name" value="PhageMin_Tail"/>
    <property type="match status" value="1"/>
</dbReference>
<evidence type="ECO:0000256" key="1">
    <source>
        <dbReference type="SAM" id="Coils"/>
    </source>
</evidence>
<evidence type="ECO:0000256" key="3">
    <source>
        <dbReference type="SAM" id="Phobius"/>
    </source>
</evidence>
<reference evidence="5" key="1">
    <citation type="submission" date="2024-05" db="EMBL/GenBank/DDBJ databases">
        <title>30 novel species of actinomycetes from the DSMZ collection.</title>
        <authorList>
            <person name="Nouioui I."/>
        </authorList>
    </citation>
    <scope>NUCLEOTIDE SEQUENCE</scope>
    <source>
        <strain evidence="5">DSM 3412</strain>
    </source>
</reference>
<keyword evidence="6" id="KW-1185">Reference proteome</keyword>
<protein>
    <recommendedName>
        <fullName evidence="4">Phage tail tape measure protein domain-containing protein</fullName>
    </recommendedName>
</protein>
<organism evidence="5 6">
    <name type="scientific">Streptomyces gottesmaniae</name>
    <dbReference type="NCBI Taxonomy" id="3075518"/>
    <lineage>
        <taxon>Bacteria</taxon>
        <taxon>Bacillati</taxon>
        <taxon>Actinomycetota</taxon>
        <taxon>Actinomycetes</taxon>
        <taxon>Kitasatosporales</taxon>
        <taxon>Streptomycetaceae</taxon>
        <taxon>Streptomyces</taxon>
    </lineage>
</organism>
<evidence type="ECO:0000313" key="6">
    <source>
        <dbReference type="Proteomes" id="UP001180737"/>
    </source>
</evidence>